<evidence type="ECO:0000313" key="2">
    <source>
        <dbReference type="Proteomes" id="UP000655225"/>
    </source>
</evidence>
<proteinExistence type="predicted"/>
<reference evidence="1 2" key="1">
    <citation type="submission" date="2020-04" db="EMBL/GenBank/DDBJ databases">
        <title>Plant Genome Project.</title>
        <authorList>
            <person name="Zhang R.-G."/>
        </authorList>
    </citation>
    <scope>NUCLEOTIDE SEQUENCE [LARGE SCALE GENOMIC DNA]</scope>
    <source>
        <strain evidence="1">YNK0</strain>
        <tissue evidence="1">Leaf</tissue>
    </source>
</reference>
<name>A0A834YSV4_TETSI</name>
<dbReference type="OrthoDB" id="537915at2759"/>
<dbReference type="EMBL" id="JABCRI010000017">
    <property type="protein sequence ID" value="KAF8390981.1"/>
    <property type="molecule type" value="Genomic_DNA"/>
</dbReference>
<dbReference type="Proteomes" id="UP000655225">
    <property type="component" value="Unassembled WGS sequence"/>
</dbReference>
<organism evidence="1 2">
    <name type="scientific">Tetracentron sinense</name>
    <name type="common">Spur-leaf</name>
    <dbReference type="NCBI Taxonomy" id="13715"/>
    <lineage>
        <taxon>Eukaryota</taxon>
        <taxon>Viridiplantae</taxon>
        <taxon>Streptophyta</taxon>
        <taxon>Embryophyta</taxon>
        <taxon>Tracheophyta</taxon>
        <taxon>Spermatophyta</taxon>
        <taxon>Magnoliopsida</taxon>
        <taxon>Trochodendrales</taxon>
        <taxon>Trochodendraceae</taxon>
        <taxon>Tetracentron</taxon>
    </lineage>
</organism>
<accession>A0A834YSV4</accession>
<evidence type="ECO:0000313" key="1">
    <source>
        <dbReference type="EMBL" id="KAF8390981.1"/>
    </source>
</evidence>
<protein>
    <submittedName>
        <fullName evidence="1">Uncharacterized protein</fullName>
    </submittedName>
</protein>
<keyword evidence="2" id="KW-1185">Reference proteome</keyword>
<sequence>MEGSQSPGAGTSLERFVGFRGFDLNFENVESMLQLGLGSRESYPERPDCSYYMRTGLCGSDQKLKIGVDCPKGSTLYGFKGGPAGIRRADIGIYLSLQKSAIDHFAYWKLLYKLRLGQGLTSLVMACQLP</sequence>
<gene>
    <name evidence="1" type="ORF">HHK36_023281</name>
</gene>
<comment type="caution">
    <text evidence="1">The sequence shown here is derived from an EMBL/GenBank/DDBJ whole genome shotgun (WGS) entry which is preliminary data.</text>
</comment>
<dbReference type="AlphaFoldDB" id="A0A834YSV4"/>